<proteinExistence type="predicted"/>
<dbReference type="Proteomes" id="UP000464624">
    <property type="component" value="Chromosome"/>
</dbReference>
<name>A0AAD1H0A1_MYCXE</name>
<dbReference type="EMBL" id="AP022314">
    <property type="protein sequence ID" value="BBU22723.1"/>
    <property type="molecule type" value="Genomic_DNA"/>
</dbReference>
<sequence>MDPGLCAAADHVSRRSGAQLRGLQRTRHLGAAAPDTAATGSTPADVVTIDPHDTTDQERPLFDFSGATCTGVVWYDTGDLHLEFSNGHQIDVTPDPHRTAWELYGKLHGYAACLAGGKVRVVRHDLPEESGSG</sequence>
<gene>
    <name evidence="1" type="ORF">MYXE_25130</name>
</gene>
<dbReference type="AlphaFoldDB" id="A0AAD1H0A1"/>
<evidence type="ECO:0000313" key="2">
    <source>
        <dbReference type="Proteomes" id="UP000464624"/>
    </source>
</evidence>
<protein>
    <submittedName>
        <fullName evidence="1">Uncharacterized protein</fullName>
    </submittedName>
</protein>
<organism evidence="1 2">
    <name type="scientific">Mycobacterium xenopi</name>
    <dbReference type="NCBI Taxonomy" id="1789"/>
    <lineage>
        <taxon>Bacteria</taxon>
        <taxon>Bacillati</taxon>
        <taxon>Actinomycetota</taxon>
        <taxon>Actinomycetes</taxon>
        <taxon>Mycobacteriales</taxon>
        <taxon>Mycobacteriaceae</taxon>
        <taxon>Mycobacterium</taxon>
    </lineage>
</organism>
<evidence type="ECO:0000313" key="1">
    <source>
        <dbReference type="EMBL" id="BBU22723.1"/>
    </source>
</evidence>
<dbReference type="Pfam" id="PF19686">
    <property type="entry name" value="DUF6188"/>
    <property type="match status" value="1"/>
</dbReference>
<dbReference type="InterPro" id="IPR046179">
    <property type="entry name" value="DUF6188"/>
</dbReference>
<accession>A0AAD1H0A1</accession>
<reference evidence="1 2" key="1">
    <citation type="submission" date="2019-12" db="EMBL/GenBank/DDBJ databases">
        <title>Complete genome sequence of Mycolicibacterium xenopi str. JCM15661T.</title>
        <authorList>
            <person name="Yoshida M."/>
            <person name="Fukano H."/>
            <person name="Asakura T."/>
            <person name="Hoshino Y."/>
        </authorList>
    </citation>
    <scope>NUCLEOTIDE SEQUENCE [LARGE SCALE GENOMIC DNA]</scope>
    <source>
        <strain evidence="1 2">JCM 15661T</strain>
    </source>
</reference>
<dbReference type="KEGG" id="mxe:MYXE_25130"/>